<dbReference type="Pfam" id="PF04542">
    <property type="entry name" value="Sigma70_r2"/>
    <property type="match status" value="1"/>
</dbReference>
<dbReference type="InterPro" id="IPR007627">
    <property type="entry name" value="RNA_pol_sigma70_r2"/>
</dbReference>
<dbReference type="PANTHER" id="PTHR43133">
    <property type="entry name" value="RNA POLYMERASE ECF-TYPE SIGMA FACTO"/>
    <property type="match status" value="1"/>
</dbReference>
<evidence type="ECO:0000256" key="2">
    <source>
        <dbReference type="ARBA" id="ARBA00023015"/>
    </source>
</evidence>
<name>A0A512B2X1_9BACT</name>
<accession>A0A512B2X1</accession>
<dbReference type="InterPro" id="IPR013325">
    <property type="entry name" value="RNA_pol_sigma_r2"/>
</dbReference>
<dbReference type="Gene3D" id="1.10.1740.10">
    <property type="match status" value="1"/>
</dbReference>
<evidence type="ECO:0000259" key="6">
    <source>
        <dbReference type="Pfam" id="PF08281"/>
    </source>
</evidence>
<sequence>MRETEDSLLLLQVREGNRQAFDALYRKHWRYVYAAAYKRLQNSDQAKDIAQDVFTQLWVLLAVNNSPSLIENLTGYFYIAVRNNVLKWLEKERKYTPIPELLSNLSKIKDNADAEIIYQELQQSYTKVVANMPAQQQQIFKMRYEEDISSANIASQLNITSKTVRNQLGRALTKLKATLIFVSLVFLNS</sequence>
<dbReference type="GO" id="GO:0016987">
    <property type="term" value="F:sigma factor activity"/>
    <property type="evidence" value="ECO:0007669"/>
    <property type="project" value="UniProtKB-KW"/>
</dbReference>
<dbReference type="GO" id="GO:0000428">
    <property type="term" value="C:DNA-directed RNA polymerase complex"/>
    <property type="evidence" value="ECO:0007669"/>
    <property type="project" value="UniProtKB-KW"/>
</dbReference>
<dbReference type="InterPro" id="IPR013324">
    <property type="entry name" value="RNA_pol_sigma_r3/r4-like"/>
</dbReference>
<keyword evidence="8" id="KW-1185">Reference proteome</keyword>
<evidence type="ECO:0000256" key="4">
    <source>
        <dbReference type="ARBA" id="ARBA00023163"/>
    </source>
</evidence>
<dbReference type="RefSeq" id="WP_146902019.1">
    <property type="nucleotide sequence ID" value="NZ_BJYS01000033.1"/>
</dbReference>
<dbReference type="GO" id="GO:0006352">
    <property type="term" value="P:DNA-templated transcription initiation"/>
    <property type="evidence" value="ECO:0007669"/>
    <property type="project" value="InterPro"/>
</dbReference>
<dbReference type="Pfam" id="PF08281">
    <property type="entry name" value="Sigma70_r4_2"/>
    <property type="match status" value="1"/>
</dbReference>
<keyword evidence="7" id="KW-0240">DNA-directed RNA polymerase</keyword>
<dbReference type="InterPro" id="IPR036388">
    <property type="entry name" value="WH-like_DNA-bd_sf"/>
</dbReference>
<dbReference type="EMBL" id="BJYS01000033">
    <property type="protein sequence ID" value="GEO06294.1"/>
    <property type="molecule type" value="Genomic_DNA"/>
</dbReference>
<dbReference type="InterPro" id="IPR039425">
    <property type="entry name" value="RNA_pol_sigma-70-like"/>
</dbReference>
<dbReference type="InterPro" id="IPR013249">
    <property type="entry name" value="RNA_pol_sigma70_r4_t2"/>
</dbReference>
<feature type="domain" description="RNA polymerase sigma factor 70 region 4 type 2" evidence="6">
    <location>
        <begin position="125"/>
        <end position="175"/>
    </location>
</feature>
<evidence type="ECO:0000313" key="8">
    <source>
        <dbReference type="Proteomes" id="UP000321532"/>
    </source>
</evidence>
<evidence type="ECO:0000259" key="5">
    <source>
        <dbReference type="Pfam" id="PF04542"/>
    </source>
</evidence>
<dbReference type="Proteomes" id="UP000321532">
    <property type="component" value="Unassembled WGS sequence"/>
</dbReference>
<dbReference type="SUPFAM" id="SSF88946">
    <property type="entry name" value="Sigma2 domain of RNA polymerase sigma factors"/>
    <property type="match status" value="1"/>
</dbReference>
<gene>
    <name evidence="7" type="ORF">AAE02nite_39580</name>
</gene>
<dbReference type="SUPFAM" id="SSF88659">
    <property type="entry name" value="Sigma3 and sigma4 domains of RNA polymerase sigma factors"/>
    <property type="match status" value="1"/>
</dbReference>
<dbReference type="AlphaFoldDB" id="A0A512B2X1"/>
<dbReference type="Gene3D" id="1.10.10.10">
    <property type="entry name" value="Winged helix-like DNA-binding domain superfamily/Winged helix DNA-binding domain"/>
    <property type="match status" value="1"/>
</dbReference>
<dbReference type="NCBIfam" id="TIGR02937">
    <property type="entry name" value="sigma70-ECF"/>
    <property type="match status" value="1"/>
</dbReference>
<protein>
    <submittedName>
        <fullName evidence="7">DNA-directed RNA polymerase sigma-70 factor</fullName>
    </submittedName>
</protein>
<dbReference type="GO" id="GO:0003677">
    <property type="term" value="F:DNA binding"/>
    <property type="evidence" value="ECO:0007669"/>
    <property type="project" value="InterPro"/>
</dbReference>
<dbReference type="InterPro" id="IPR014284">
    <property type="entry name" value="RNA_pol_sigma-70_dom"/>
</dbReference>
<comment type="similarity">
    <text evidence="1">Belongs to the sigma-70 factor family. ECF subfamily.</text>
</comment>
<proteinExistence type="inferred from homology"/>
<keyword evidence="3" id="KW-0731">Sigma factor</keyword>
<reference evidence="7 8" key="1">
    <citation type="submission" date="2019-07" db="EMBL/GenBank/DDBJ databases">
        <title>Whole genome shotgun sequence of Adhaeribacter aerolatus NBRC 106133.</title>
        <authorList>
            <person name="Hosoyama A."/>
            <person name="Uohara A."/>
            <person name="Ohji S."/>
            <person name="Ichikawa N."/>
        </authorList>
    </citation>
    <scope>NUCLEOTIDE SEQUENCE [LARGE SCALE GENOMIC DNA]</scope>
    <source>
        <strain evidence="7 8">NBRC 106133</strain>
    </source>
</reference>
<evidence type="ECO:0000313" key="7">
    <source>
        <dbReference type="EMBL" id="GEO06294.1"/>
    </source>
</evidence>
<comment type="caution">
    <text evidence="7">The sequence shown here is derived from an EMBL/GenBank/DDBJ whole genome shotgun (WGS) entry which is preliminary data.</text>
</comment>
<evidence type="ECO:0000256" key="3">
    <source>
        <dbReference type="ARBA" id="ARBA00023082"/>
    </source>
</evidence>
<feature type="domain" description="RNA polymerase sigma-70 region 2" evidence="5">
    <location>
        <begin position="24"/>
        <end position="94"/>
    </location>
</feature>
<dbReference type="PANTHER" id="PTHR43133:SF46">
    <property type="entry name" value="RNA POLYMERASE SIGMA-70 FACTOR ECF SUBFAMILY"/>
    <property type="match status" value="1"/>
</dbReference>
<keyword evidence="2" id="KW-0805">Transcription regulation</keyword>
<evidence type="ECO:0000256" key="1">
    <source>
        <dbReference type="ARBA" id="ARBA00010641"/>
    </source>
</evidence>
<keyword evidence="4" id="KW-0804">Transcription</keyword>
<organism evidence="7 8">
    <name type="scientific">Adhaeribacter aerolatus</name>
    <dbReference type="NCBI Taxonomy" id="670289"/>
    <lineage>
        <taxon>Bacteria</taxon>
        <taxon>Pseudomonadati</taxon>
        <taxon>Bacteroidota</taxon>
        <taxon>Cytophagia</taxon>
        <taxon>Cytophagales</taxon>
        <taxon>Hymenobacteraceae</taxon>
        <taxon>Adhaeribacter</taxon>
    </lineage>
</organism>
<dbReference type="OrthoDB" id="764811at2"/>